<evidence type="ECO:0000313" key="2">
    <source>
        <dbReference type="Proteomes" id="UP000070092"/>
    </source>
</evidence>
<dbReference type="Proteomes" id="UP000070092">
    <property type="component" value="Unassembled WGS sequence"/>
</dbReference>
<accession>A0A133KNU3</accession>
<protein>
    <submittedName>
        <fullName evidence="1">Uncharacterized protein</fullName>
    </submittedName>
</protein>
<reference evidence="1 2" key="1">
    <citation type="submission" date="2016-01" db="EMBL/GenBank/DDBJ databases">
        <authorList>
            <person name="Oliw E.H."/>
        </authorList>
    </citation>
    <scope>NUCLEOTIDE SEQUENCE [LARGE SCALE GENOMIC DNA]</scope>
    <source>
        <strain evidence="1 2">MJR8628B</strain>
    </source>
</reference>
<evidence type="ECO:0000313" key="1">
    <source>
        <dbReference type="EMBL" id="KWZ81263.1"/>
    </source>
</evidence>
<comment type="caution">
    <text evidence="1">The sequence shown here is derived from an EMBL/GenBank/DDBJ whole genome shotgun (WGS) entry which is preliminary data.</text>
</comment>
<gene>
    <name evidence="1" type="ORF">HMPREF3196_01184</name>
</gene>
<dbReference type="AlphaFoldDB" id="A0A133KNU3"/>
<dbReference type="PATRIC" id="fig|1681.53.peg.1164"/>
<proteinExistence type="predicted"/>
<organism evidence="1 2">
    <name type="scientific">Bifidobacterium bifidum</name>
    <dbReference type="NCBI Taxonomy" id="1681"/>
    <lineage>
        <taxon>Bacteria</taxon>
        <taxon>Bacillati</taxon>
        <taxon>Actinomycetota</taxon>
        <taxon>Actinomycetes</taxon>
        <taxon>Bifidobacteriales</taxon>
        <taxon>Bifidobacteriaceae</taxon>
        <taxon>Bifidobacterium</taxon>
    </lineage>
</organism>
<name>A0A133KNU3_BIFBI</name>
<sequence length="60" mass="7245">MVSFRCRCRHHLADHPSTCSLLRICGLRHNLRDTLRKRTRTKTTAFRVCFWYLFVAICYI</sequence>
<dbReference type="EMBL" id="LRPO01000033">
    <property type="protein sequence ID" value="KWZ81263.1"/>
    <property type="molecule type" value="Genomic_DNA"/>
</dbReference>